<dbReference type="InterPro" id="IPR036318">
    <property type="entry name" value="FAD-bd_PCMH-like_sf"/>
</dbReference>
<dbReference type="Pfam" id="PF01565">
    <property type="entry name" value="FAD_binding_4"/>
    <property type="match status" value="1"/>
</dbReference>
<evidence type="ECO:0000256" key="1">
    <source>
        <dbReference type="ARBA" id="ARBA00005083"/>
    </source>
</evidence>
<sequence>MSQSPKPIDDAKPSDGPEYGEEAFAGISTEHLYQKLQPITLISTNWGQTWYCIPLAVFEPETVEQCGTILELARREGKVVRAVGVGHSPSDLACTTGFMIRMTRMNRIIEISSEKRCFEAEAGITLNELHQELGRHGLAFSSLGSISEQTLAGVISTSTHGTGLAFHLIVCSPTQDSDLFNATLCGIGATGVILRVKMTVEPAFRLKEIGETLPFDEFIGKMGELAKRAEHPRFWWFPAAGTVRCGYANRTTEPVRTNGSWFWDRLLAYHAVQAILFAGRYITSLNTYAGRFAAWLASGGSVVVNDSYKVFNVDCRYPQNTTEWALPLRNAEACIREFRQWIEKEIRDPNGIRPHFPIEMRETTCWIGIVQFKPYGFDTPYHKYFDHFERVVFEHGGRPHWAKAHKLKPDDLRKLYPKFDDFRSVLDRVDVKGIFRSEYVQRHVFGVDVDPRVFKKRVLPGATR</sequence>
<comment type="pathway">
    <text evidence="1">Cofactor biosynthesis; D-erythroascorbate biosynthesis; dehydro-D-arabinono-1,4-lactone from D-arabinose: step 2/2.</text>
</comment>
<dbReference type="Gene3D" id="3.30.70.2520">
    <property type="match status" value="1"/>
</dbReference>
<evidence type="ECO:0000256" key="5">
    <source>
        <dbReference type="SAM" id="MobiDB-lite"/>
    </source>
</evidence>
<dbReference type="SUPFAM" id="SSF56176">
    <property type="entry name" value="FAD-binding/transporter-associated domain-like"/>
    <property type="match status" value="1"/>
</dbReference>
<organism evidence="7 8">
    <name type="scientific">Coprinellus micaceus</name>
    <name type="common">Glistening ink-cap mushroom</name>
    <name type="synonym">Coprinus micaceus</name>
    <dbReference type="NCBI Taxonomy" id="71717"/>
    <lineage>
        <taxon>Eukaryota</taxon>
        <taxon>Fungi</taxon>
        <taxon>Dikarya</taxon>
        <taxon>Basidiomycota</taxon>
        <taxon>Agaricomycotina</taxon>
        <taxon>Agaricomycetes</taxon>
        <taxon>Agaricomycetidae</taxon>
        <taxon>Agaricales</taxon>
        <taxon>Agaricineae</taxon>
        <taxon>Psathyrellaceae</taxon>
        <taxon>Coprinellus</taxon>
    </lineage>
</organism>
<dbReference type="GO" id="GO:0003885">
    <property type="term" value="F:D-arabinono-1,4-lactone oxidase activity"/>
    <property type="evidence" value="ECO:0007669"/>
    <property type="project" value="UniProtKB-EC"/>
</dbReference>
<proteinExistence type="predicted"/>
<dbReference type="PIRSF" id="PIRSF000136">
    <property type="entry name" value="LGO_GLO"/>
    <property type="match status" value="1"/>
</dbReference>
<dbReference type="PANTHER" id="PTHR43762">
    <property type="entry name" value="L-GULONOLACTONE OXIDASE"/>
    <property type="match status" value="1"/>
</dbReference>
<dbReference type="UniPathway" id="UPA00771">
    <property type="reaction ID" value="UER00766"/>
</dbReference>
<dbReference type="InterPro" id="IPR016167">
    <property type="entry name" value="FAD-bd_PCMH_sub1"/>
</dbReference>
<protein>
    <recommendedName>
        <fullName evidence="2">D-arabinono-1,4-lactone oxidase</fullName>
        <ecNumber evidence="2">1.1.3.37</ecNumber>
    </recommendedName>
    <alternativeName>
        <fullName evidence="4">L-galactono-gamma-lactone oxidase</fullName>
    </alternativeName>
</protein>
<dbReference type="PANTHER" id="PTHR43762:SF1">
    <property type="entry name" value="D-ARABINONO-1,4-LACTONE OXIDASE"/>
    <property type="match status" value="1"/>
</dbReference>
<evidence type="ECO:0000256" key="2">
    <source>
        <dbReference type="ARBA" id="ARBA00013136"/>
    </source>
</evidence>
<evidence type="ECO:0000259" key="6">
    <source>
        <dbReference type="PROSITE" id="PS51387"/>
    </source>
</evidence>
<dbReference type="PROSITE" id="PS51387">
    <property type="entry name" value="FAD_PCMH"/>
    <property type="match status" value="1"/>
</dbReference>
<dbReference type="GO" id="GO:0016020">
    <property type="term" value="C:membrane"/>
    <property type="evidence" value="ECO:0007669"/>
    <property type="project" value="InterPro"/>
</dbReference>
<dbReference type="EMBL" id="QPFP01000091">
    <property type="protein sequence ID" value="TEB22488.1"/>
    <property type="molecule type" value="Genomic_DNA"/>
</dbReference>
<evidence type="ECO:0000256" key="3">
    <source>
        <dbReference type="ARBA" id="ARBA00023002"/>
    </source>
</evidence>
<accession>A0A4Y7SLH3</accession>
<feature type="domain" description="FAD-binding PCMH-type" evidence="6">
    <location>
        <begin position="50"/>
        <end position="238"/>
    </location>
</feature>
<feature type="region of interest" description="Disordered" evidence="5">
    <location>
        <begin position="1"/>
        <end position="21"/>
    </location>
</feature>
<dbReference type="Gene3D" id="3.30.465.10">
    <property type="match status" value="2"/>
</dbReference>
<gene>
    <name evidence="7" type="ORF">FA13DRAFT_1741013</name>
</gene>
<dbReference type="Proteomes" id="UP000298030">
    <property type="component" value="Unassembled WGS sequence"/>
</dbReference>
<dbReference type="InterPro" id="IPR010031">
    <property type="entry name" value="FAD_lactone_oxidase-like"/>
</dbReference>
<evidence type="ECO:0000256" key="4">
    <source>
        <dbReference type="ARBA" id="ARBA00033418"/>
    </source>
</evidence>
<reference evidence="7 8" key="1">
    <citation type="journal article" date="2019" name="Nat. Ecol. Evol.">
        <title>Megaphylogeny resolves global patterns of mushroom evolution.</title>
        <authorList>
            <person name="Varga T."/>
            <person name="Krizsan K."/>
            <person name="Foldi C."/>
            <person name="Dima B."/>
            <person name="Sanchez-Garcia M."/>
            <person name="Sanchez-Ramirez S."/>
            <person name="Szollosi G.J."/>
            <person name="Szarkandi J.G."/>
            <person name="Papp V."/>
            <person name="Albert L."/>
            <person name="Andreopoulos W."/>
            <person name="Angelini C."/>
            <person name="Antonin V."/>
            <person name="Barry K.W."/>
            <person name="Bougher N.L."/>
            <person name="Buchanan P."/>
            <person name="Buyck B."/>
            <person name="Bense V."/>
            <person name="Catcheside P."/>
            <person name="Chovatia M."/>
            <person name="Cooper J."/>
            <person name="Damon W."/>
            <person name="Desjardin D."/>
            <person name="Finy P."/>
            <person name="Geml J."/>
            <person name="Haridas S."/>
            <person name="Hughes K."/>
            <person name="Justo A."/>
            <person name="Karasinski D."/>
            <person name="Kautmanova I."/>
            <person name="Kiss B."/>
            <person name="Kocsube S."/>
            <person name="Kotiranta H."/>
            <person name="LaButti K.M."/>
            <person name="Lechner B.E."/>
            <person name="Liimatainen K."/>
            <person name="Lipzen A."/>
            <person name="Lukacs Z."/>
            <person name="Mihaltcheva S."/>
            <person name="Morgado L.N."/>
            <person name="Niskanen T."/>
            <person name="Noordeloos M.E."/>
            <person name="Ohm R.A."/>
            <person name="Ortiz-Santana B."/>
            <person name="Ovrebo C."/>
            <person name="Racz N."/>
            <person name="Riley R."/>
            <person name="Savchenko A."/>
            <person name="Shiryaev A."/>
            <person name="Soop K."/>
            <person name="Spirin V."/>
            <person name="Szebenyi C."/>
            <person name="Tomsovsky M."/>
            <person name="Tulloss R.E."/>
            <person name="Uehling J."/>
            <person name="Grigoriev I.V."/>
            <person name="Vagvolgyi C."/>
            <person name="Papp T."/>
            <person name="Martin F.M."/>
            <person name="Miettinen O."/>
            <person name="Hibbett D.S."/>
            <person name="Nagy L.G."/>
        </authorList>
    </citation>
    <scope>NUCLEOTIDE SEQUENCE [LARGE SCALE GENOMIC DNA]</scope>
    <source>
        <strain evidence="7 8">FP101781</strain>
    </source>
</reference>
<dbReference type="InterPro" id="IPR006094">
    <property type="entry name" value="Oxid_FAD_bind_N"/>
</dbReference>
<comment type="caution">
    <text evidence="7">The sequence shown here is derived from an EMBL/GenBank/DDBJ whole genome shotgun (WGS) entry which is preliminary data.</text>
</comment>
<keyword evidence="3" id="KW-0560">Oxidoreductase</keyword>
<dbReference type="Pfam" id="PF04030">
    <property type="entry name" value="ALO"/>
    <property type="match status" value="1"/>
</dbReference>
<dbReference type="GO" id="GO:0005739">
    <property type="term" value="C:mitochondrion"/>
    <property type="evidence" value="ECO:0007669"/>
    <property type="project" value="TreeGrafter"/>
</dbReference>
<evidence type="ECO:0000313" key="8">
    <source>
        <dbReference type="Proteomes" id="UP000298030"/>
    </source>
</evidence>
<dbReference type="InterPro" id="IPR016166">
    <property type="entry name" value="FAD-bd_PCMH"/>
</dbReference>
<dbReference type="InterPro" id="IPR007173">
    <property type="entry name" value="ALO_C"/>
</dbReference>
<dbReference type="InterPro" id="IPR016169">
    <property type="entry name" value="FAD-bd_PCMH_sub2"/>
</dbReference>
<dbReference type="Gene3D" id="1.10.45.10">
    <property type="entry name" value="Vanillyl-alcohol Oxidase, Chain A, domain 4"/>
    <property type="match status" value="1"/>
</dbReference>
<dbReference type="InterPro" id="IPR016171">
    <property type="entry name" value="Vanillyl_alc_oxidase_C-sub2"/>
</dbReference>
<dbReference type="EC" id="1.1.3.37" evidence="2"/>
<dbReference type="AlphaFoldDB" id="A0A4Y7SLH3"/>
<dbReference type="GO" id="GO:0071949">
    <property type="term" value="F:FAD binding"/>
    <property type="evidence" value="ECO:0007669"/>
    <property type="project" value="InterPro"/>
</dbReference>
<dbReference type="STRING" id="71717.A0A4Y7SLH3"/>
<dbReference type="Gene3D" id="3.30.43.10">
    <property type="entry name" value="Uridine Diphospho-n-acetylenolpyruvylglucosamine Reductase, domain 2"/>
    <property type="match status" value="1"/>
</dbReference>
<dbReference type="OrthoDB" id="610608at2759"/>
<name>A0A4Y7SLH3_COPMI</name>
<keyword evidence="8" id="KW-1185">Reference proteome</keyword>
<evidence type="ECO:0000313" key="7">
    <source>
        <dbReference type="EMBL" id="TEB22488.1"/>
    </source>
</evidence>